<organism evidence="3 4">
    <name type="scientific">Arenimonas caeni</name>
    <dbReference type="NCBI Taxonomy" id="2058085"/>
    <lineage>
        <taxon>Bacteria</taxon>
        <taxon>Pseudomonadati</taxon>
        <taxon>Pseudomonadota</taxon>
        <taxon>Gammaproteobacteria</taxon>
        <taxon>Lysobacterales</taxon>
        <taxon>Lysobacteraceae</taxon>
        <taxon>Arenimonas</taxon>
    </lineage>
</organism>
<dbReference type="EMBL" id="PVLF01000001">
    <property type="protein sequence ID" value="PRH83706.1"/>
    <property type="molecule type" value="Genomic_DNA"/>
</dbReference>
<gene>
    <name evidence="3" type="ORF">C6N40_00750</name>
</gene>
<feature type="compositionally biased region" description="Basic and acidic residues" evidence="1">
    <location>
        <begin position="44"/>
        <end position="54"/>
    </location>
</feature>
<accession>A0A2P6MCK3</accession>
<name>A0A2P6MCK3_9GAMM</name>
<evidence type="ECO:0000313" key="3">
    <source>
        <dbReference type="EMBL" id="PRH83706.1"/>
    </source>
</evidence>
<keyword evidence="2" id="KW-0732">Signal</keyword>
<evidence type="ECO:0000313" key="4">
    <source>
        <dbReference type="Proteomes" id="UP000241736"/>
    </source>
</evidence>
<reference evidence="3 4" key="1">
    <citation type="submission" date="2018-03" db="EMBL/GenBank/DDBJ databases">
        <title>Arenimonas caeni sp. nov., isolated from activated sludge.</title>
        <authorList>
            <person name="Liu H."/>
        </authorList>
    </citation>
    <scope>NUCLEOTIDE SEQUENCE [LARGE SCALE GENOMIC DNA]</scope>
    <source>
        <strain evidence="4">z29</strain>
    </source>
</reference>
<comment type="caution">
    <text evidence="3">The sequence shown here is derived from an EMBL/GenBank/DDBJ whole genome shotgun (WGS) entry which is preliminary data.</text>
</comment>
<feature type="signal peptide" evidence="2">
    <location>
        <begin position="1"/>
        <end position="33"/>
    </location>
</feature>
<sequence>MNLRTAPRPKGIVLRLMVLVTAATLAVFLQAGAGASQGTGQPEPVERSVPDRAGEATGACGAPAEPAAALNHPALLAAAQPSAASSSLASSDCSRDASAGS</sequence>
<dbReference type="AlphaFoldDB" id="A0A2P6MCK3"/>
<proteinExistence type="predicted"/>
<protein>
    <recommendedName>
        <fullName evidence="5">Secreted protein</fullName>
    </recommendedName>
</protein>
<evidence type="ECO:0000256" key="1">
    <source>
        <dbReference type="SAM" id="MobiDB-lite"/>
    </source>
</evidence>
<dbReference type="RefSeq" id="WP_106989094.1">
    <property type="nucleotide sequence ID" value="NZ_KZ679084.1"/>
</dbReference>
<keyword evidence="4" id="KW-1185">Reference proteome</keyword>
<evidence type="ECO:0000256" key="2">
    <source>
        <dbReference type="SAM" id="SignalP"/>
    </source>
</evidence>
<feature type="region of interest" description="Disordered" evidence="1">
    <location>
        <begin position="33"/>
        <end position="61"/>
    </location>
</feature>
<evidence type="ECO:0008006" key="5">
    <source>
        <dbReference type="Google" id="ProtNLM"/>
    </source>
</evidence>
<feature type="chain" id="PRO_5015179764" description="Secreted protein" evidence="2">
    <location>
        <begin position="34"/>
        <end position="101"/>
    </location>
</feature>
<dbReference type="Proteomes" id="UP000241736">
    <property type="component" value="Unassembled WGS sequence"/>
</dbReference>